<proteinExistence type="predicted"/>
<keyword evidence="2" id="KW-1185">Reference proteome</keyword>
<gene>
    <name evidence="1" type="ORF">ACFP1K_00045</name>
</gene>
<dbReference type="CDD" id="cd07067">
    <property type="entry name" value="HP_PGM_like"/>
    <property type="match status" value="1"/>
</dbReference>
<dbReference type="Pfam" id="PF00300">
    <property type="entry name" value="His_Phos_1"/>
    <property type="match status" value="1"/>
</dbReference>
<dbReference type="Gene3D" id="3.40.50.1240">
    <property type="entry name" value="Phosphoglycerate mutase-like"/>
    <property type="match status" value="1"/>
</dbReference>
<evidence type="ECO:0000313" key="2">
    <source>
        <dbReference type="Proteomes" id="UP001596137"/>
    </source>
</evidence>
<dbReference type="PANTHER" id="PTHR47623">
    <property type="entry name" value="OS09G0287300 PROTEIN"/>
    <property type="match status" value="1"/>
</dbReference>
<name>A0ABW1N7D3_9ACTN</name>
<sequence length="160" mass="17607">MNTLIVLRHAKAAHVPGLADRQRPLTDRGERDAGRAGETLKSMGLIPDLVLCSPSERTRRTAELTLATLAPDAPVQIETDIYEAYPDELVELIRRTGDEVSTLLLVGHNPGAHELFLNLTLARDEHKFPPGAFAVIETTEAWSDLGPGDGRLARRWNPKD</sequence>
<dbReference type="Proteomes" id="UP001596137">
    <property type="component" value="Unassembled WGS sequence"/>
</dbReference>
<dbReference type="PANTHER" id="PTHR47623:SF1">
    <property type="entry name" value="OS09G0287300 PROTEIN"/>
    <property type="match status" value="1"/>
</dbReference>
<dbReference type="RefSeq" id="WP_380745660.1">
    <property type="nucleotide sequence ID" value="NZ_JBHSRF010000001.1"/>
</dbReference>
<dbReference type="InterPro" id="IPR013078">
    <property type="entry name" value="His_Pase_superF_clade-1"/>
</dbReference>
<reference evidence="2" key="1">
    <citation type="journal article" date="2019" name="Int. J. Syst. Evol. Microbiol.">
        <title>The Global Catalogue of Microorganisms (GCM) 10K type strain sequencing project: providing services to taxonomists for standard genome sequencing and annotation.</title>
        <authorList>
            <consortium name="The Broad Institute Genomics Platform"/>
            <consortium name="The Broad Institute Genome Sequencing Center for Infectious Disease"/>
            <person name="Wu L."/>
            <person name="Ma J."/>
        </authorList>
    </citation>
    <scope>NUCLEOTIDE SEQUENCE [LARGE SCALE GENOMIC DNA]</scope>
    <source>
        <strain evidence="2">JCM 30346</strain>
    </source>
</reference>
<organism evidence="1 2">
    <name type="scientific">Sphaerisporangium aureirubrum</name>
    <dbReference type="NCBI Taxonomy" id="1544736"/>
    <lineage>
        <taxon>Bacteria</taxon>
        <taxon>Bacillati</taxon>
        <taxon>Actinomycetota</taxon>
        <taxon>Actinomycetes</taxon>
        <taxon>Streptosporangiales</taxon>
        <taxon>Streptosporangiaceae</taxon>
        <taxon>Sphaerisporangium</taxon>
    </lineage>
</organism>
<dbReference type="SMART" id="SM00855">
    <property type="entry name" value="PGAM"/>
    <property type="match status" value="1"/>
</dbReference>
<accession>A0ABW1N7D3</accession>
<dbReference type="SUPFAM" id="SSF53254">
    <property type="entry name" value="Phosphoglycerate mutase-like"/>
    <property type="match status" value="1"/>
</dbReference>
<comment type="caution">
    <text evidence="1">The sequence shown here is derived from an EMBL/GenBank/DDBJ whole genome shotgun (WGS) entry which is preliminary data.</text>
</comment>
<dbReference type="InterPro" id="IPR029033">
    <property type="entry name" value="His_PPase_superfam"/>
</dbReference>
<protein>
    <submittedName>
        <fullName evidence="1">SixA phosphatase family protein</fullName>
    </submittedName>
</protein>
<evidence type="ECO:0000313" key="1">
    <source>
        <dbReference type="EMBL" id="MFC6079534.1"/>
    </source>
</evidence>
<dbReference type="EMBL" id="JBHSRF010000001">
    <property type="protein sequence ID" value="MFC6079534.1"/>
    <property type="molecule type" value="Genomic_DNA"/>
</dbReference>